<evidence type="ECO:0000313" key="2">
    <source>
        <dbReference type="EMBL" id="CAK7339268.1"/>
    </source>
</evidence>
<evidence type="ECO:0000313" key="3">
    <source>
        <dbReference type="Proteomes" id="UP001314170"/>
    </source>
</evidence>
<dbReference type="SUPFAM" id="SSF48403">
    <property type="entry name" value="Ankyrin repeat"/>
    <property type="match status" value="1"/>
</dbReference>
<feature type="compositionally biased region" description="Acidic residues" evidence="1">
    <location>
        <begin position="115"/>
        <end position="125"/>
    </location>
</feature>
<dbReference type="PANTHER" id="PTHR47303">
    <property type="match status" value="1"/>
</dbReference>
<dbReference type="Pfam" id="PF12796">
    <property type="entry name" value="Ank_2"/>
    <property type="match status" value="1"/>
</dbReference>
<sequence length="360" mass="39433">MASAIVPEELRDGNYDSWSGCMKNYLLAHDLWDIIEGPNSSTEPPPHDEAEYKVWRKKNATALHAIQISCRPYIFRRIESTDSAKTVWDNLANSLRKRLPVSQGKNAGDIPTSDTDTDSDSDFSDTDSVSADKKREPFASSQSTGAANFRTDSASSDKKQEPLTSSQRNGADPVSSNIKQEPLASLQHNGPGVVKDENFQFAGLANSVYRGDWHSTRSFLVRHPGVVNAKITSFGHTALHIATLAGNVEIGRKLVELMSKEALAIQDGSGYTALHHAASRGIAKMARYMVEKDETLVAITSKCQWIPIVAACANNHRDTTVYLFSVTPFELLSQYQNGIHGSLLLQHAITSKMLGNICTV</sequence>
<feature type="compositionally biased region" description="Polar residues" evidence="1">
    <location>
        <begin position="162"/>
        <end position="176"/>
    </location>
</feature>
<organism evidence="2 3">
    <name type="scientific">Dovyalis caffra</name>
    <dbReference type="NCBI Taxonomy" id="77055"/>
    <lineage>
        <taxon>Eukaryota</taxon>
        <taxon>Viridiplantae</taxon>
        <taxon>Streptophyta</taxon>
        <taxon>Embryophyta</taxon>
        <taxon>Tracheophyta</taxon>
        <taxon>Spermatophyta</taxon>
        <taxon>Magnoliopsida</taxon>
        <taxon>eudicotyledons</taxon>
        <taxon>Gunneridae</taxon>
        <taxon>Pentapetalae</taxon>
        <taxon>rosids</taxon>
        <taxon>fabids</taxon>
        <taxon>Malpighiales</taxon>
        <taxon>Salicaceae</taxon>
        <taxon>Flacourtieae</taxon>
        <taxon>Dovyalis</taxon>
    </lineage>
</organism>
<keyword evidence="3" id="KW-1185">Reference proteome</keyword>
<dbReference type="Gene3D" id="1.25.40.20">
    <property type="entry name" value="Ankyrin repeat-containing domain"/>
    <property type="match status" value="1"/>
</dbReference>
<dbReference type="AlphaFoldDB" id="A0AAV1RUX9"/>
<gene>
    <name evidence="2" type="ORF">DCAF_LOCUS14318</name>
</gene>
<dbReference type="InterPro" id="IPR036770">
    <property type="entry name" value="Ankyrin_rpt-contain_sf"/>
</dbReference>
<evidence type="ECO:0008006" key="4">
    <source>
        <dbReference type="Google" id="ProtNLM"/>
    </source>
</evidence>
<protein>
    <recommendedName>
        <fullName evidence="4">DUF4219 domain-containing protein</fullName>
    </recommendedName>
</protein>
<proteinExistence type="predicted"/>
<dbReference type="Pfam" id="PF14223">
    <property type="entry name" value="Retrotran_gag_2"/>
    <property type="match status" value="1"/>
</dbReference>
<reference evidence="2 3" key="1">
    <citation type="submission" date="2024-01" db="EMBL/GenBank/DDBJ databases">
        <authorList>
            <person name="Waweru B."/>
        </authorList>
    </citation>
    <scope>NUCLEOTIDE SEQUENCE [LARGE SCALE GENOMIC DNA]</scope>
</reference>
<dbReference type="EMBL" id="CAWUPB010001157">
    <property type="protein sequence ID" value="CAK7339268.1"/>
    <property type="molecule type" value="Genomic_DNA"/>
</dbReference>
<accession>A0AAV1RUX9</accession>
<comment type="caution">
    <text evidence="2">The sequence shown here is derived from an EMBL/GenBank/DDBJ whole genome shotgun (WGS) entry which is preliminary data.</text>
</comment>
<feature type="region of interest" description="Disordered" evidence="1">
    <location>
        <begin position="102"/>
        <end position="176"/>
    </location>
</feature>
<feature type="compositionally biased region" description="Polar residues" evidence="1">
    <location>
        <begin position="139"/>
        <end position="154"/>
    </location>
</feature>
<evidence type="ECO:0000256" key="1">
    <source>
        <dbReference type="SAM" id="MobiDB-lite"/>
    </source>
</evidence>
<dbReference type="Proteomes" id="UP001314170">
    <property type="component" value="Unassembled WGS sequence"/>
</dbReference>
<dbReference type="PANTHER" id="PTHR47303:SF1">
    <property type="entry name" value="NF-KAPPA-B INHIBITOR BETA"/>
    <property type="match status" value="1"/>
</dbReference>
<dbReference type="SMART" id="SM00248">
    <property type="entry name" value="ANK"/>
    <property type="match status" value="2"/>
</dbReference>
<dbReference type="InterPro" id="IPR002110">
    <property type="entry name" value="Ankyrin_rpt"/>
</dbReference>
<name>A0AAV1RUX9_9ROSI</name>